<name>A0A4C1UAM1_EUMVA</name>
<dbReference type="Proteomes" id="UP000299102">
    <property type="component" value="Unassembled WGS sequence"/>
</dbReference>
<protein>
    <submittedName>
        <fullName evidence="2">Uncharacterized protein</fullName>
    </submittedName>
</protein>
<organism evidence="2 3">
    <name type="scientific">Eumeta variegata</name>
    <name type="common">Bagworm moth</name>
    <name type="synonym">Eumeta japonica</name>
    <dbReference type="NCBI Taxonomy" id="151549"/>
    <lineage>
        <taxon>Eukaryota</taxon>
        <taxon>Metazoa</taxon>
        <taxon>Ecdysozoa</taxon>
        <taxon>Arthropoda</taxon>
        <taxon>Hexapoda</taxon>
        <taxon>Insecta</taxon>
        <taxon>Pterygota</taxon>
        <taxon>Neoptera</taxon>
        <taxon>Endopterygota</taxon>
        <taxon>Lepidoptera</taxon>
        <taxon>Glossata</taxon>
        <taxon>Ditrysia</taxon>
        <taxon>Tineoidea</taxon>
        <taxon>Psychidae</taxon>
        <taxon>Oiketicinae</taxon>
        <taxon>Eumeta</taxon>
    </lineage>
</organism>
<feature type="region of interest" description="Disordered" evidence="1">
    <location>
        <begin position="1"/>
        <end position="58"/>
    </location>
</feature>
<keyword evidence="3" id="KW-1185">Reference proteome</keyword>
<gene>
    <name evidence="2" type="ORF">EVAR_22325_1</name>
</gene>
<comment type="caution">
    <text evidence="2">The sequence shown here is derived from an EMBL/GenBank/DDBJ whole genome shotgun (WGS) entry which is preliminary data.</text>
</comment>
<sequence>MKKKTDSRNDNSREISGRSDCGELKRRGRKTNPRPWRRRRRSVGLAVESRRRLPARAPTTPTCKIVHSCLERNEPDEFEKRLTTKPSLTLPAIQLGDITFSSIFEFKNYNGAFFVCFPTTVSTN</sequence>
<dbReference type="AlphaFoldDB" id="A0A4C1UAM1"/>
<dbReference type="EMBL" id="BGZK01000150">
    <property type="protein sequence ID" value="GBP23465.1"/>
    <property type="molecule type" value="Genomic_DNA"/>
</dbReference>
<evidence type="ECO:0000313" key="3">
    <source>
        <dbReference type="Proteomes" id="UP000299102"/>
    </source>
</evidence>
<feature type="compositionally biased region" description="Basic residues" evidence="1">
    <location>
        <begin position="26"/>
        <end position="42"/>
    </location>
</feature>
<feature type="compositionally biased region" description="Basic and acidic residues" evidence="1">
    <location>
        <begin position="1"/>
        <end position="25"/>
    </location>
</feature>
<reference evidence="2 3" key="1">
    <citation type="journal article" date="2019" name="Commun. Biol.">
        <title>The bagworm genome reveals a unique fibroin gene that provides high tensile strength.</title>
        <authorList>
            <person name="Kono N."/>
            <person name="Nakamura H."/>
            <person name="Ohtoshi R."/>
            <person name="Tomita M."/>
            <person name="Numata K."/>
            <person name="Arakawa K."/>
        </authorList>
    </citation>
    <scope>NUCLEOTIDE SEQUENCE [LARGE SCALE GENOMIC DNA]</scope>
</reference>
<evidence type="ECO:0000256" key="1">
    <source>
        <dbReference type="SAM" id="MobiDB-lite"/>
    </source>
</evidence>
<accession>A0A4C1UAM1</accession>
<proteinExistence type="predicted"/>
<evidence type="ECO:0000313" key="2">
    <source>
        <dbReference type="EMBL" id="GBP23465.1"/>
    </source>
</evidence>